<keyword evidence="3" id="KW-1185">Reference proteome</keyword>
<evidence type="ECO:0000313" key="3">
    <source>
        <dbReference type="Proteomes" id="UP000803884"/>
    </source>
</evidence>
<feature type="domain" description="NmrA-like" evidence="1">
    <location>
        <begin position="3"/>
        <end position="275"/>
    </location>
</feature>
<gene>
    <name evidence="2" type="ORF">WHR41_05046</name>
</gene>
<protein>
    <recommendedName>
        <fullName evidence="1">NmrA-like domain-containing protein</fullName>
    </recommendedName>
</protein>
<dbReference type="InterPro" id="IPR036291">
    <property type="entry name" value="NAD(P)-bd_dom_sf"/>
</dbReference>
<dbReference type="InterPro" id="IPR052718">
    <property type="entry name" value="NmrA-type_oxidoreductase"/>
</dbReference>
<proteinExistence type="predicted"/>
<dbReference type="Proteomes" id="UP000803884">
    <property type="component" value="Unassembled WGS sequence"/>
</dbReference>
<dbReference type="EMBL" id="JAAQHG020000017">
    <property type="protein sequence ID" value="KAL1585885.1"/>
    <property type="molecule type" value="Genomic_DNA"/>
</dbReference>
<accession>A0AB34KMA8</accession>
<name>A0AB34KMA8_9PEZI</name>
<dbReference type="Pfam" id="PF05368">
    <property type="entry name" value="NmrA"/>
    <property type="match status" value="1"/>
</dbReference>
<dbReference type="PANTHER" id="PTHR47129:SF1">
    <property type="entry name" value="NMRA-LIKE DOMAIN-CONTAINING PROTEIN"/>
    <property type="match status" value="1"/>
</dbReference>
<dbReference type="Gene3D" id="3.90.25.10">
    <property type="entry name" value="UDP-galactose 4-epimerase, domain 1"/>
    <property type="match status" value="1"/>
</dbReference>
<sequence length="309" mass="34330">MLVIEGASGKLGFATLTALLEHNLLPPSEITVTSSSDSGAAKLQPAISKGVKLVSANWEDPSSWETAFKGSDKLFLISSARIDKDFGDAPPGQGREADHFVALEAAKKVGIQHVYYTSLAFANPSKSRVMKAHERTEEYLQKEWPGKFTIIREGLYNESWPLYFGHYDVPNDPRDEIITGGDSPISWTSIPDLGLANALILSAPAKDWADKTFYLSQRKAHTLDEVAAMVSQAKGREVKFKVVPREEHEEFYVQEKGMPAPMITWWSKSYDALNDVECKIDDPTFEHLLASKNVKPKPMEETVAEMLKA</sequence>
<reference evidence="2 3" key="1">
    <citation type="journal article" date="2020" name="Microbiol. Resour. Announc.">
        <title>Draft Genome Sequence of a Cladosporium Species Isolated from the Mesophotic Ascidian Didemnum maculosum.</title>
        <authorList>
            <person name="Gioti A."/>
            <person name="Siaperas R."/>
            <person name="Nikolaivits E."/>
            <person name="Le Goff G."/>
            <person name="Ouazzani J."/>
            <person name="Kotoulas G."/>
            <person name="Topakas E."/>
        </authorList>
    </citation>
    <scope>NUCLEOTIDE SEQUENCE [LARGE SCALE GENOMIC DNA]</scope>
    <source>
        <strain evidence="2 3">TM138-S3</strain>
    </source>
</reference>
<dbReference type="SUPFAM" id="SSF51735">
    <property type="entry name" value="NAD(P)-binding Rossmann-fold domains"/>
    <property type="match status" value="1"/>
</dbReference>
<dbReference type="RefSeq" id="XP_069228991.1">
    <property type="nucleotide sequence ID" value="XM_069373651.1"/>
</dbReference>
<dbReference type="Gene3D" id="3.40.50.720">
    <property type="entry name" value="NAD(P)-binding Rossmann-like Domain"/>
    <property type="match status" value="1"/>
</dbReference>
<evidence type="ECO:0000259" key="1">
    <source>
        <dbReference type="Pfam" id="PF05368"/>
    </source>
</evidence>
<dbReference type="PANTHER" id="PTHR47129">
    <property type="entry name" value="QUINONE OXIDOREDUCTASE 2"/>
    <property type="match status" value="1"/>
</dbReference>
<organism evidence="2 3">
    <name type="scientific">Cladosporium halotolerans</name>
    <dbReference type="NCBI Taxonomy" id="1052096"/>
    <lineage>
        <taxon>Eukaryota</taxon>
        <taxon>Fungi</taxon>
        <taxon>Dikarya</taxon>
        <taxon>Ascomycota</taxon>
        <taxon>Pezizomycotina</taxon>
        <taxon>Dothideomycetes</taxon>
        <taxon>Dothideomycetidae</taxon>
        <taxon>Cladosporiales</taxon>
        <taxon>Cladosporiaceae</taxon>
        <taxon>Cladosporium</taxon>
    </lineage>
</organism>
<evidence type="ECO:0000313" key="2">
    <source>
        <dbReference type="EMBL" id="KAL1585885.1"/>
    </source>
</evidence>
<dbReference type="InterPro" id="IPR008030">
    <property type="entry name" value="NmrA-like"/>
</dbReference>
<comment type="caution">
    <text evidence="2">The sequence shown here is derived from an EMBL/GenBank/DDBJ whole genome shotgun (WGS) entry which is preliminary data.</text>
</comment>
<dbReference type="GeneID" id="96006489"/>
<dbReference type="AlphaFoldDB" id="A0AB34KMA8"/>